<keyword evidence="3" id="KW-0378">Hydrolase</keyword>
<keyword evidence="1" id="KW-0732">Signal</keyword>
<dbReference type="InterPro" id="IPR036691">
    <property type="entry name" value="Endo/exonu/phosph_ase_sf"/>
</dbReference>
<comment type="caution">
    <text evidence="3">The sequence shown here is derived from an EMBL/GenBank/DDBJ whole genome shotgun (WGS) entry which is preliminary data.</text>
</comment>
<evidence type="ECO:0000256" key="1">
    <source>
        <dbReference type="SAM" id="SignalP"/>
    </source>
</evidence>
<dbReference type="AlphaFoldDB" id="A0A8H5TD07"/>
<dbReference type="InterPro" id="IPR038772">
    <property type="entry name" value="Sph/SMPD2-like"/>
</dbReference>
<organism evidence="3 4">
    <name type="scientific">Fusarium heterosporum</name>
    <dbReference type="NCBI Taxonomy" id="42747"/>
    <lineage>
        <taxon>Eukaryota</taxon>
        <taxon>Fungi</taxon>
        <taxon>Dikarya</taxon>
        <taxon>Ascomycota</taxon>
        <taxon>Pezizomycotina</taxon>
        <taxon>Sordariomycetes</taxon>
        <taxon>Hypocreomycetidae</taxon>
        <taxon>Hypocreales</taxon>
        <taxon>Nectriaceae</taxon>
        <taxon>Fusarium</taxon>
        <taxon>Fusarium heterosporum species complex</taxon>
    </lineage>
</organism>
<keyword evidence="4" id="KW-1185">Reference proteome</keyword>
<feature type="domain" description="Inositol polyphosphate-related phosphatase" evidence="2">
    <location>
        <begin position="64"/>
        <end position="222"/>
    </location>
</feature>
<name>A0A8H5TD07_FUSHE</name>
<dbReference type="GO" id="GO:0005737">
    <property type="term" value="C:cytoplasm"/>
    <property type="evidence" value="ECO:0007669"/>
    <property type="project" value="TreeGrafter"/>
</dbReference>
<dbReference type="SUPFAM" id="SSF56219">
    <property type="entry name" value="DNase I-like"/>
    <property type="match status" value="1"/>
</dbReference>
<dbReference type="Gene3D" id="3.60.10.10">
    <property type="entry name" value="Endonuclease/exonuclease/phosphatase"/>
    <property type="match status" value="1"/>
</dbReference>
<dbReference type="GO" id="GO:0046856">
    <property type="term" value="P:phosphatidylinositol dephosphorylation"/>
    <property type="evidence" value="ECO:0007669"/>
    <property type="project" value="InterPro"/>
</dbReference>
<feature type="signal peptide" evidence="1">
    <location>
        <begin position="1"/>
        <end position="23"/>
    </location>
</feature>
<keyword evidence="3" id="KW-0269">Exonuclease</keyword>
<keyword evidence="3" id="KW-0540">Nuclease</keyword>
<feature type="chain" id="PRO_5034277945" evidence="1">
    <location>
        <begin position="24"/>
        <end position="295"/>
    </location>
</feature>
<dbReference type="GO" id="GO:0004519">
    <property type="term" value="F:endonuclease activity"/>
    <property type="evidence" value="ECO:0007669"/>
    <property type="project" value="UniProtKB-KW"/>
</dbReference>
<dbReference type="PANTHER" id="PTHR16320:SF1">
    <property type="entry name" value="SPHINGOMYELINASE DDB_G0288017"/>
    <property type="match status" value="1"/>
</dbReference>
<dbReference type="EMBL" id="JAAGWQ010000079">
    <property type="protein sequence ID" value="KAF5669940.1"/>
    <property type="molecule type" value="Genomic_DNA"/>
</dbReference>
<gene>
    <name evidence="3" type="ORF">FHETE_4623</name>
</gene>
<evidence type="ECO:0000313" key="3">
    <source>
        <dbReference type="EMBL" id="KAF5669940.1"/>
    </source>
</evidence>
<evidence type="ECO:0000259" key="2">
    <source>
        <dbReference type="Pfam" id="PF22669"/>
    </source>
</evidence>
<protein>
    <submittedName>
        <fullName evidence="3">Endonuclease exonuclease phosphatase</fullName>
    </submittedName>
</protein>
<dbReference type="GO" id="GO:0004527">
    <property type="term" value="F:exonuclease activity"/>
    <property type="evidence" value="ECO:0007669"/>
    <property type="project" value="UniProtKB-KW"/>
</dbReference>
<dbReference type="GO" id="GO:0016791">
    <property type="term" value="F:phosphatase activity"/>
    <property type="evidence" value="ECO:0007669"/>
    <property type="project" value="InterPro"/>
</dbReference>
<reference evidence="3 4" key="1">
    <citation type="submission" date="2020-05" db="EMBL/GenBank/DDBJ databases">
        <title>Identification and distribution of gene clusters putatively required for synthesis of sphingolipid metabolism inhibitors in phylogenetically diverse species of the filamentous fungus Fusarium.</title>
        <authorList>
            <person name="Kim H.-S."/>
            <person name="Busman M."/>
            <person name="Brown D.W."/>
            <person name="Divon H."/>
            <person name="Uhlig S."/>
            <person name="Proctor R.H."/>
        </authorList>
    </citation>
    <scope>NUCLEOTIDE SEQUENCE [LARGE SCALE GENOMIC DNA]</scope>
    <source>
        <strain evidence="3 4">NRRL 20693</strain>
    </source>
</reference>
<sequence>MSIHSISTKFLLAALSLIGISAGQKTGQFSFLTYNVAGLPAIINGNEVPGDKATNANLIGTALSTQAYDIVHMQEDFNYHAYIYATDNHPNRTPTSGGVPFGDGLNTVSNYPWTGLTRKKWNKCNLNSGDCLTPKGFSFMRININGAEIDLYNLHADAGSDQGDVDARTSGINQILEYVNANSNGRAVIVAGDTNDRWTNAGRSINKLTDAGFSDSWVQLINGGVYPTAGATANPCSVPAPNNKCEIVDKVFYRSGTSVKLTAKTFKYVPEAFVQPDGNILSDHNPVLVNFSYTA</sequence>
<dbReference type="GO" id="GO:0004767">
    <property type="term" value="F:sphingomyelin phosphodiesterase activity"/>
    <property type="evidence" value="ECO:0007669"/>
    <property type="project" value="InterPro"/>
</dbReference>
<dbReference type="OrthoDB" id="40902at2759"/>
<proteinExistence type="predicted"/>
<dbReference type="PANTHER" id="PTHR16320">
    <property type="entry name" value="SPHINGOMYELINASE FAMILY MEMBER"/>
    <property type="match status" value="1"/>
</dbReference>
<accession>A0A8H5TD07</accession>
<dbReference type="Proteomes" id="UP000567885">
    <property type="component" value="Unassembled WGS sequence"/>
</dbReference>
<dbReference type="Pfam" id="PF22669">
    <property type="entry name" value="Exo_endo_phos2"/>
    <property type="match status" value="1"/>
</dbReference>
<dbReference type="InterPro" id="IPR000300">
    <property type="entry name" value="IPPc"/>
</dbReference>
<keyword evidence="3" id="KW-0255">Endonuclease</keyword>
<evidence type="ECO:0000313" key="4">
    <source>
        <dbReference type="Proteomes" id="UP000567885"/>
    </source>
</evidence>